<name>A0ABQ9GVZ2_9NEOP</name>
<gene>
    <name evidence="1" type="ORF">PR048_024108</name>
</gene>
<accession>A0ABQ9GVZ2</accession>
<keyword evidence="2" id="KW-1185">Reference proteome</keyword>
<evidence type="ECO:0000313" key="1">
    <source>
        <dbReference type="EMBL" id="KAJ8876199.1"/>
    </source>
</evidence>
<organism evidence="1 2">
    <name type="scientific">Dryococelus australis</name>
    <dbReference type="NCBI Taxonomy" id="614101"/>
    <lineage>
        <taxon>Eukaryota</taxon>
        <taxon>Metazoa</taxon>
        <taxon>Ecdysozoa</taxon>
        <taxon>Arthropoda</taxon>
        <taxon>Hexapoda</taxon>
        <taxon>Insecta</taxon>
        <taxon>Pterygota</taxon>
        <taxon>Neoptera</taxon>
        <taxon>Polyneoptera</taxon>
        <taxon>Phasmatodea</taxon>
        <taxon>Verophasmatodea</taxon>
        <taxon>Anareolatae</taxon>
        <taxon>Phasmatidae</taxon>
        <taxon>Eurycanthinae</taxon>
        <taxon>Dryococelus</taxon>
    </lineage>
</organism>
<comment type="caution">
    <text evidence="1">The sequence shown here is derived from an EMBL/GenBank/DDBJ whole genome shotgun (WGS) entry which is preliminary data.</text>
</comment>
<reference evidence="1 2" key="1">
    <citation type="submission" date="2023-02" db="EMBL/GenBank/DDBJ databases">
        <title>LHISI_Scaffold_Assembly.</title>
        <authorList>
            <person name="Stuart O.P."/>
            <person name="Cleave R."/>
            <person name="Magrath M.J.L."/>
            <person name="Mikheyev A.S."/>
        </authorList>
    </citation>
    <scope>NUCLEOTIDE SEQUENCE [LARGE SCALE GENOMIC DNA]</scope>
    <source>
        <strain evidence="1">Daus_M_001</strain>
        <tissue evidence="1">Leg muscle</tissue>
    </source>
</reference>
<dbReference type="Proteomes" id="UP001159363">
    <property type="component" value="Chromosome 8"/>
</dbReference>
<proteinExistence type="predicted"/>
<dbReference type="EMBL" id="JARBHB010000009">
    <property type="protein sequence ID" value="KAJ8876199.1"/>
    <property type="molecule type" value="Genomic_DNA"/>
</dbReference>
<sequence length="74" mass="8562">MQLSGIVMWRVLAAVRRQLARQRGQVDDDAWALDAVTRDLSTRVEDARDKALLLVRGLADVEYWRWFTGLGTFR</sequence>
<evidence type="ECO:0000313" key="2">
    <source>
        <dbReference type="Proteomes" id="UP001159363"/>
    </source>
</evidence>
<protein>
    <submittedName>
        <fullName evidence="1">Uncharacterized protein</fullName>
    </submittedName>
</protein>